<accession>A0A562K4Z8</accession>
<gene>
    <name evidence="10" type="ORF">IQ35_03413</name>
</gene>
<dbReference type="GO" id="GO:0000271">
    <property type="term" value="P:polysaccharide biosynthetic process"/>
    <property type="evidence" value="ECO:0007669"/>
    <property type="project" value="UniProtKB-KW"/>
</dbReference>
<keyword evidence="5 8" id="KW-1133">Transmembrane helix</keyword>
<dbReference type="EMBL" id="VLKK01000019">
    <property type="protein sequence ID" value="TWH90477.1"/>
    <property type="molecule type" value="Genomic_DNA"/>
</dbReference>
<keyword evidence="7" id="KW-0270">Exopolysaccharide synthesis</keyword>
<protein>
    <submittedName>
        <fullName evidence="10">Sugar transferase (PEP-CTERM system associated)/exopolysaccharide biosynthesis polyprenyl glycosylphosphotransferase</fullName>
    </submittedName>
</protein>
<dbReference type="GO" id="GO:0016780">
    <property type="term" value="F:phosphotransferase activity, for other substituted phosphate groups"/>
    <property type="evidence" value="ECO:0007669"/>
    <property type="project" value="TreeGrafter"/>
</dbReference>
<dbReference type="AlphaFoldDB" id="A0A562K4Z8"/>
<feature type="transmembrane region" description="Helical" evidence="8">
    <location>
        <begin position="86"/>
        <end position="106"/>
    </location>
</feature>
<comment type="subcellular location">
    <subcellularLocation>
        <location evidence="1">Membrane</location>
        <topology evidence="1">Multi-pass membrane protein</topology>
    </subcellularLocation>
</comment>
<keyword evidence="6 8" id="KW-0472">Membrane</keyword>
<dbReference type="PANTHER" id="PTHR30576:SF0">
    <property type="entry name" value="UNDECAPRENYL-PHOSPHATE N-ACETYLGALACTOSAMINYL 1-PHOSPHATE TRANSFERASE-RELATED"/>
    <property type="match status" value="1"/>
</dbReference>
<evidence type="ECO:0000256" key="7">
    <source>
        <dbReference type="ARBA" id="ARBA00023169"/>
    </source>
</evidence>
<keyword evidence="4 8" id="KW-0812">Transmembrane</keyword>
<comment type="caution">
    <text evidence="10">The sequence shown here is derived from an EMBL/GenBank/DDBJ whole genome shotgun (WGS) entry which is preliminary data.</text>
</comment>
<evidence type="ECO:0000256" key="1">
    <source>
        <dbReference type="ARBA" id="ARBA00004141"/>
    </source>
</evidence>
<keyword evidence="3 10" id="KW-0808">Transferase</keyword>
<dbReference type="GO" id="GO:0016020">
    <property type="term" value="C:membrane"/>
    <property type="evidence" value="ECO:0007669"/>
    <property type="project" value="UniProtKB-SubCell"/>
</dbReference>
<dbReference type="PANTHER" id="PTHR30576">
    <property type="entry name" value="COLANIC BIOSYNTHESIS UDP-GLUCOSE LIPID CARRIER TRANSFERASE"/>
    <property type="match status" value="1"/>
</dbReference>
<dbReference type="InterPro" id="IPR017475">
    <property type="entry name" value="EPS_sugar_tfrase"/>
</dbReference>
<evidence type="ECO:0000313" key="10">
    <source>
        <dbReference type="EMBL" id="TWH90477.1"/>
    </source>
</evidence>
<proteinExistence type="inferred from homology"/>
<evidence type="ECO:0000259" key="9">
    <source>
        <dbReference type="Pfam" id="PF02397"/>
    </source>
</evidence>
<feature type="domain" description="Bacterial sugar transferase" evidence="9">
    <location>
        <begin position="277"/>
        <end position="460"/>
    </location>
</feature>
<keyword evidence="11" id="KW-1185">Reference proteome</keyword>
<dbReference type="NCBIfam" id="TIGR03013">
    <property type="entry name" value="EpsB_2"/>
    <property type="match status" value="1"/>
</dbReference>
<evidence type="ECO:0000256" key="2">
    <source>
        <dbReference type="ARBA" id="ARBA00006464"/>
    </source>
</evidence>
<dbReference type="Pfam" id="PF02397">
    <property type="entry name" value="Bac_transf"/>
    <property type="match status" value="1"/>
</dbReference>
<sequence length="466" mass="52558">MRGIMIRLFKHYVPYAVLLLGLLDFLLLLGAAEGGWVLRARQIGMDVEHVMTRLWPLLSFVLAIQTAMIAVGVYGTEALQSIRFAFARLLVAVSLGVIFLSVMHFVGPDMTLWRSNSLYAMGLAMGLLILVRLLLGSMLGGEAFKRRLIVLGAGSRANRIRELERKKGAGFLVVGYIAMNDGPQTVAEAINRSAIYNLADFVVRLGASEVVLALEERRNALPLTDLLRVKTTGVHVNEISTFLERETGRVDLDSVNPSWLIFSDGFSAGRRLSSIAKRVFDIVASLILLLLTGPVILLAAVLVKLDSRGPAFYRQQRVGLFGQEFWIVKLRTMRQDAEVAGQAVWAEKDDPRITRLGYWLRKLRIDELPQTWTVLKGEMSFVGPRPERRQFVEDLEQHLRYYAERHMVKPGITGWAQINYPYGASIEDARHKLEYDLYYAKNYTPFLDLLILVQTVRVILWPDGAR</sequence>
<evidence type="ECO:0000256" key="5">
    <source>
        <dbReference type="ARBA" id="ARBA00022989"/>
    </source>
</evidence>
<evidence type="ECO:0000256" key="4">
    <source>
        <dbReference type="ARBA" id="ARBA00022692"/>
    </source>
</evidence>
<comment type="similarity">
    <text evidence="2">Belongs to the bacterial sugar transferase family.</text>
</comment>
<feature type="transmembrane region" description="Helical" evidence="8">
    <location>
        <begin position="118"/>
        <end position="139"/>
    </location>
</feature>
<dbReference type="NCBIfam" id="TIGR03025">
    <property type="entry name" value="EPS_sugtrans"/>
    <property type="match status" value="1"/>
</dbReference>
<dbReference type="InterPro" id="IPR003362">
    <property type="entry name" value="Bact_transf"/>
</dbReference>
<feature type="transmembrane region" description="Helical" evidence="8">
    <location>
        <begin position="12"/>
        <end position="32"/>
    </location>
</feature>
<evidence type="ECO:0000256" key="6">
    <source>
        <dbReference type="ARBA" id="ARBA00023136"/>
    </source>
</evidence>
<evidence type="ECO:0000256" key="3">
    <source>
        <dbReference type="ARBA" id="ARBA00022679"/>
    </source>
</evidence>
<dbReference type="Proteomes" id="UP000316624">
    <property type="component" value="Unassembled WGS sequence"/>
</dbReference>
<evidence type="ECO:0000256" key="8">
    <source>
        <dbReference type="SAM" id="Phobius"/>
    </source>
</evidence>
<feature type="transmembrane region" description="Helical" evidence="8">
    <location>
        <begin position="279"/>
        <end position="303"/>
    </location>
</feature>
<feature type="transmembrane region" description="Helical" evidence="8">
    <location>
        <begin position="54"/>
        <end position="74"/>
    </location>
</feature>
<organism evidence="10 11">
    <name type="scientific">Sphingobium wenxiniae (strain DSM 21828 / CGMCC 1.7748 / JZ-1)</name>
    <dbReference type="NCBI Taxonomy" id="595605"/>
    <lineage>
        <taxon>Bacteria</taxon>
        <taxon>Pseudomonadati</taxon>
        <taxon>Pseudomonadota</taxon>
        <taxon>Alphaproteobacteria</taxon>
        <taxon>Sphingomonadales</taxon>
        <taxon>Sphingomonadaceae</taxon>
        <taxon>Sphingobium</taxon>
    </lineage>
</organism>
<evidence type="ECO:0000313" key="11">
    <source>
        <dbReference type="Proteomes" id="UP000316624"/>
    </source>
</evidence>
<dbReference type="InterPro" id="IPR017464">
    <property type="entry name" value="Sugar_tfrase_EpsB_2"/>
</dbReference>
<name>A0A562K4Z8_SPHWJ</name>
<reference evidence="10 11" key="1">
    <citation type="journal article" date="2015" name="Stand. Genomic Sci.">
        <title>Genomic Encyclopedia of Bacterial and Archaeal Type Strains, Phase III: the genomes of soil and plant-associated and newly described type strains.</title>
        <authorList>
            <person name="Whitman W.B."/>
            <person name="Woyke T."/>
            <person name="Klenk H.P."/>
            <person name="Zhou Y."/>
            <person name="Lilburn T.G."/>
            <person name="Beck B.J."/>
            <person name="De Vos P."/>
            <person name="Vandamme P."/>
            <person name="Eisen J.A."/>
            <person name="Garrity G."/>
            <person name="Hugenholtz P."/>
            <person name="Kyrpides N.C."/>
        </authorList>
    </citation>
    <scope>NUCLEOTIDE SEQUENCE [LARGE SCALE GENOMIC DNA]</scope>
    <source>
        <strain evidence="10 11">CGMCC 1.7748</strain>
    </source>
</reference>